<proteinExistence type="predicted"/>
<keyword evidence="2" id="KW-1185">Reference proteome</keyword>
<gene>
    <name evidence="1" type="ORF">ACFPP9_24600</name>
</gene>
<comment type="caution">
    <text evidence="1">The sequence shown here is derived from an EMBL/GenBank/DDBJ whole genome shotgun (WGS) entry which is preliminary data.</text>
</comment>
<evidence type="ECO:0000313" key="2">
    <source>
        <dbReference type="Proteomes" id="UP001596150"/>
    </source>
</evidence>
<sequence length="72" mass="7678">MMPRHEIPTPDDLVAALQSAGSDLILAAGMVFNEDVNNCPPPADALHRANIAIGNARDAINAFERSRRLIAA</sequence>
<dbReference type="RefSeq" id="WP_266346258.1">
    <property type="nucleotide sequence ID" value="NZ_JAPKNH010000015.1"/>
</dbReference>
<protein>
    <submittedName>
        <fullName evidence="1">Uncharacterized protein</fullName>
    </submittedName>
</protein>
<organism evidence="1 2">
    <name type="scientific">Kaistia terrae</name>
    <dbReference type="NCBI Taxonomy" id="537017"/>
    <lineage>
        <taxon>Bacteria</taxon>
        <taxon>Pseudomonadati</taxon>
        <taxon>Pseudomonadota</taxon>
        <taxon>Alphaproteobacteria</taxon>
        <taxon>Hyphomicrobiales</taxon>
        <taxon>Kaistiaceae</taxon>
        <taxon>Kaistia</taxon>
    </lineage>
</organism>
<accession>A0ABW0Q2Z9</accession>
<reference evidence="2" key="1">
    <citation type="journal article" date="2019" name="Int. J. Syst. Evol. Microbiol.">
        <title>The Global Catalogue of Microorganisms (GCM) 10K type strain sequencing project: providing services to taxonomists for standard genome sequencing and annotation.</title>
        <authorList>
            <consortium name="The Broad Institute Genomics Platform"/>
            <consortium name="The Broad Institute Genome Sequencing Center for Infectious Disease"/>
            <person name="Wu L."/>
            <person name="Ma J."/>
        </authorList>
    </citation>
    <scope>NUCLEOTIDE SEQUENCE [LARGE SCALE GENOMIC DNA]</scope>
    <source>
        <strain evidence="2">KACC 12633</strain>
    </source>
</reference>
<dbReference type="Proteomes" id="UP001596150">
    <property type="component" value="Unassembled WGS sequence"/>
</dbReference>
<dbReference type="EMBL" id="JBHSML010000031">
    <property type="protein sequence ID" value="MFC5518966.1"/>
    <property type="molecule type" value="Genomic_DNA"/>
</dbReference>
<evidence type="ECO:0000313" key="1">
    <source>
        <dbReference type="EMBL" id="MFC5518966.1"/>
    </source>
</evidence>
<name>A0ABW0Q2Z9_9HYPH</name>